<feature type="chain" id="PRO_5039389359" description="Pectate lyase superfamily protein domain-containing protein" evidence="1">
    <location>
        <begin position="24"/>
        <end position="311"/>
    </location>
</feature>
<dbReference type="InterPro" id="IPR011050">
    <property type="entry name" value="Pectin_lyase_fold/virulence"/>
</dbReference>
<dbReference type="EMBL" id="JACEFG010000003">
    <property type="protein sequence ID" value="MBA2175928.1"/>
    <property type="molecule type" value="Genomic_DNA"/>
</dbReference>
<organism evidence="2 3">
    <name type="scientific">Halobacillus locisalis</name>
    <dbReference type="NCBI Taxonomy" id="220753"/>
    <lineage>
        <taxon>Bacteria</taxon>
        <taxon>Bacillati</taxon>
        <taxon>Bacillota</taxon>
        <taxon>Bacilli</taxon>
        <taxon>Bacillales</taxon>
        <taxon>Bacillaceae</taxon>
        <taxon>Halobacillus</taxon>
    </lineage>
</organism>
<evidence type="ECO:0008006" key="4">
    <source>
        <dbReference type="Google" id="ProtNLM"/>
    </source>
</evidence>
<evidence type="ECO:0000256" key="1">
    <source>
        <dbReference type="SAM" id="SignalP"/>
    </source>
</evidence>
<feature type="signal peptide" evidence="1">
    <location>
        <begin position="1"/>
        <end position="23"/>
    </location>
</feature>
<keyword evidence="3" id="KW-1185">Reference proteome</keyword>
<reference evidence="2 3" key="1">
    <citation type="journal article" date="2004" name="Extremophiles">
        <title>Halobacillus locisalis sp. nov., a halophilic bacterium isolated from a marine solar saltern of the Yellow Sea in Korea.</title>
        <authorList>
            <person name="Yoon J.H."/>
            <person name="Kang K.H."/>
            <person name="Oh T.K."/>
            <person name="Park Y.H."/>
        </authorList>
    </citation>
    <scope>NUCLEOTIDE SEQUENCE [LARGE SCALE GENOMIC DNA]</scope>
    <source>
        <strain evidence="2 3">KCTC 3788</strain>
    </source>
</reference>
<proteinExistence type="predicted"/>
<sequence>MKRILLSAVSVAAIALLSVVAFDQPSETTQAASPQQTESLSVADFSGDSHAEQIQNAINAASNNEIKTVFVPAGDYYISSTLTLKENVKLQFAHNARLVIYGNQDVLNVERNASVDGAYIAIDDTKFQSNVFSFDGANKYYNSWHRSTFENINIVNWTGNNQGTGIELYSHGAGHEISYLHFENIKMAGLHTGIHLQADPAEGGYSWVNANSFDHITIDDTVRGIWSESSITIPNEVSGNSFTNLQIQLSAATKSALHVTGEFNAFSGVIWDTHMVNDPSSLIHLTKNSQETELDMRGNIEVLDQGSRNQY</sequence>
<dbReference type="Proteomes" id="UP000571017">
    <property type="component" value="Unassembled WGS sequence"/>
</dbReference>
<dbReference type="AlphaFoldDB" id="A0A838CVH1"/>
<dbReference type="InterPro" id="IPR012334">
    <property type="entry name" value="Pectin_lyas_fold"/>
</dbReference>
<protein>
    <recommendedName>
        <fullName evidence="4">Pectate lyase superfamily protein domain-containing protein</fullName>
    </recommendedName>
</protein>
<name>A0A838CVH1_9BACI</name>
<accession>A0A838CVH1</accession>
<gene>
    <name evidence="2" type="ORF">H0266_13605</name>
</gene>
<dbReference type="Gene3D" id="2.160.20.10">
    <property type="entry name" value="Single-stranded right-handed beta-helix, Pectin lyase-like"/>
    <property type="match status" value="2"/>
</dbReference>
<dbReference type="RefSeq" id="WP_181472979.1">
    <property type="nucleotide sequence ID" value="NZ_JACEFG010000003.1"/>
</dbReference>
<evidence type="ECO:0000313" key="3">
    <source>
        <dbReference type="Proteomes" id="UP000571017"/>
    </source>
</evidence>
<dbReference type="SUPFAM" id="SSF51126">
    <property type="entry name" value="Pectin lyase-like"/>
    <property type="match status" value="1"/>
</dbReference>
<keyword evidence="1" id="KW-0732">Signal</keyword>
<comment type="caution">
    <text evidence="2">The sequence shown here is derived from an EMBL/GenBank/DDBJ whole genome shotgun (WGS) entry which is preliminary data.</text>
</comment>
<evidence type="ECO:0000313" key="2">
    <source>
        <dbReference type="EMBL" id="MBA2175928.1"/>
    </source>
</evidence>